<dbReference type="Pfam" id="PF01555">
    <property type="entry name" value="N6_N4_Mtase"/>
    <property type="match status" value="1"/>
</dbReference>
<proteinExistence type="inferred from homology"/>
<evidence type="ECO:0000313" key="7">
    <source>
        <dbReference type="EMBL" id="VYS91353.1"/>
    </source>
</evidence>
<dbReference type="GO" id="GO:0009307">
    <property type="term" value="P:DNA restriction-modification system"/>
    <property type="evidence" value="ECO:0007669"/>
    <property type="project" value="UniProtKB-KW"/>
</dbReference>
<organism evidence="7">
    <name type="scientific">Anaerococcus vaginalis</name>
    <dbReference type="NCBI Taxonomy" id="33037"/>
    <lineage>
        <taxon>Bacteria</taxon>
        <taxon>Bacillati</taxon>
        <taxon>Bacillota</taxon>
        <taxon>Tissierellia</taxon>
        <taxon>Tissierellales</taxon>
        <taxon>Peptoniphilaceae</taxon>
        <taxon>Anaerococcus</taxon>
    </lineage>
</organism>
<evidence type="ECO:0000256" key="2">
    <source>
        <dbReference type="ARBA" id="ARBA00022603"/>
    </source>
</evidence>
<dbReference type="PIRSF" id="PIRSF015855">
    <property type="entry name" value="TypeIII_Mtase_mKpnI"/>
    <property type="match status" value="1"/>
</dbReference>
<dbReference type="InterPro" id="IPR002295">
    <property type="entry name" value="N4/N6-MTase_EcoPI_Mod-like"/>
</dbReference>
<sequence>MEKMNFETVSGEEKNIALLAGLFPNCVTEGMDQSGNLVKKVNFELLKQMLSADMEDFSESYEFTWPGKRGAIVEANKPIRMTLRPCIEDSKNWNDTENLYIEGDNLSVLKLLQESYLGKIKMIYIDPPYNTGSDLIYIDDFVVDIEEYNASIGLHDDEGLKLYRNTESNGRFHSYWCSMIYSRLIIARNLLASDGVIFISIDDNEQANLKKICDEVFGESNNVGEIIRKTKSMTADNGSGFNLQHEVLLVYAKDKNQIVLQGEPKAFDNYSNPDNDPNGEWCAGDPSAKSGGASTYFEIENPYTHRKDFPPMGRYWAFSKETLQRYISDGKIKFKKNYREKERGFIFKRYKKDATSLFEPVNSLFGIQNEYMNQAATVEVKKLFGNDVFSYPKPVAFIQKLIKYATDKESIILDFFSGSATTAQAVMEQNAADGGNRKFIMVQLQEQVDEKKGAYKAGYETLCDVGRDRISLVAETINKDIDDGYRTFILDSTNMNDVYYNPSEYNQEILSMLESNVKSDRNDLDLLFGCLLEWGLPLSLPYSSELIDGCKVHNYNEGDLIACFDKNVPDSVIKEIARRQPLRAVFRDSSFANSPSKINVGEIFKLMAPDTRIKVI</sequence>
<dbReference type="GO" id="GO:0003677">
    <property type="term" value="F:DNA binding"/>
    <property type="evidence" value="ECO:0007669"/>
    <property type="project" value="InterPro"/>
</dbReference>
<keyword evidence="5" id="KW-0680">Restriction system</keyword>
<dbReference type="SUPFAM" id="SSF53335">
    <property type="entry name" value="S-adenosyl-L-methionine-dependent methyltransferases"/>
    <property type="match status" value="1"/>
</dbReference>
<reference evidence="7" key="1">
    <citation type="submission" date="2019-11" db="EMBL/GenBank/DDBJ databases">
        <authorList>
            <person name="Feng L."/>
        </authorList>
    </citation>
    <scope>NUCLEOTIDE SEQUENCE</scope>
    <source>
        <strain evidence="7">AvaginalisLFYP127</strain>
    </source>
</reference>
<dbReference type="Gene3D" id="3.40.50.150">
    <property type="entry name" value="Vaccinia Virus protein VP39"/>
    <property type="match status" value="1"/>
</dbReference>
<dbReference type="AlphaFoldDB" id="A0A6N2SCJ6"/>
<dbReference type="InterPro" id="IPR002052">
    <property type="entry name" value="DNA_methylase_N6_adenine_CS"/>
</dbReference>
<dbReference type="GO" id="GO:0008170">
    <property type="term" value="F:N-methyltransferase activity"/>
    <property type="evidence" value="ECO:0007669"/>
    <property type="project" value="InterPro"/>
</dbReference>
<dbReference type="InterPro" id="IPR029063">
    <property type="entry name" value="SAM-dependent_MTases_sf"/>
</dbReference>
<gene>
    <name evidence="7" type="ORF">AVLFYP127_01838</name>
</gene>
<dbReference type="EMBL" id="CACRSW010000011">
    <property type="protein sequence ID" value="VYS91353.1"/>
    <property type="molecule type" value="Genomic_DNA"/>
</dbReference>
<feature type="domain" description="DNA methylase N-4/N-6" evidence="6">
    <location>
        <begin position="120"/>
        <end position="446"/>
    </location>
</feature>
<accession>A0A6N2SCJ6</accession>
<dbReference type="PROSITE" id="PS00092">
    <property type="entry name" value="N6_MTASE"/>
    <property type="match status" value="1"/>
</dbReference>
<dbReference type="RefSeq" id="WP_156328807.1">
    <property type="nucleotide sequence ID" value="NZ_CACRSW010000011.1"/>
</dbReference>
<dbReference type="GO" id="GO:0032259">
    <property type="term" value="P:methylation"/>
    <property type="evidence" value="ECO:0007669"/>
    <property type="project" value="UniProtKB-KW"/>
</dbReference>
<evidence type="ECO:0000259" key="6">
    <source>
        <dbReference type="Pfam" id="PF01555"/>
    </source>
</evidence>
<name>A0A6N2SCJ6_9FIRM</name>
<dbReference type="PRINTS" id="PR00506">
    <property type="entry name" value="D21N6MTFRASE"/>
</dbReference>
<protein>
    <submittedName>
        <fullName evidence="7">Putative methyltransferase</fullName>
    </submittedName>
</protein>
<keyword evidence="2 7" id="KW-0489">Methyltransferase</keyword>
<evidence type="ECO:0000256" key="4">
    <source>
        <dbReference type="ARBA" id="ARBA00022691"/>
    </source>
</evidence>
<dbReference type="InterPro" id="IPR002941">
    <property type="entry name" value="DNA_methylase_N4/N6"/>
</dbReference>
<evidence type="ECO:0000256" key="5">
    <source>
        <dbReference type="ARBA" id="ARBA00022747"/>
    </source>
</evidence>
<keyword evidence="3 7" id="KW-0808">Transferase</keyword>
<keyword evidence="4" id="KW-0949">S-adenosyl-L-methionine</keyword>
<comment type="similarity">
    <text evidence="1">Belongs to the N(4)/N(6)-methyltransferase family.</text>
</comment>
<evidence type="ECO:0000256" key="1">
    <source>
        <dbReference type="ARBA" id="ARBA00006594"/>
    </source>
</evidence>
<evidence type="ECO:0000256" key="3">
    <source>
        <dbReference type="ARBA" id="ARBA00022679"/>
    </source>
</evidence>